<evidence type="ECO:0008006" key="3">
    <source>
        <dbReference type="Google" id="ProtNLM"/>
    </source>
</evidence>
<evidence type="ECO:0000313" key="2">
    <source>
        <dbReference type="Proteomes" id="UP000050525"/>
    </source>
</evidence>
<keyword evidence="2" id="KW-1185">Reference proteome</keyword>
<dbReference type="STRING" id="8496.A0A151NT32"/>
<proteinExistence type="predicted"/>
<evidence type="ECO:0000313" key="1">
    <source>
        <dbReference type="EMBL" id="KYO40031.1"/>
    </source>
</evidence>
<accession>A0A151NT32</accession>
<dbReference type="EMBL" id="AKHW03002098">
    <property type="protein sequence ID" value="KYO40031.1"/>
    <property type="molecule type" value="Genomic_DNA"/>
</dbReference>
<comment type="caution">
    <text evidence="1">The sequence shown here is derived from an EMBL/GenBank/DDBJ whole genome shotgun (WGS) entry which is preliminary data.</text>
</comment>
<dbReference type="PANTHER" id="PTHR46888">
    <property type="entry name" value="ZINC KNUCKLE DOMAINCONTAINING PROTEIN-RELATED"/>
    <property type="match status" value="1"/>
</dbReference>
<protein>
    <recommendedName>
        <fullName evidence="3">SCAN box domain-containing protein</fullName>
    </recommendedName>
</protein>
<dbReference type="PANTHER" id="PTHR46888:SF15">
    <property type="entry name" value="ZINC FINGER AND SCAN DOMAIN-CONTAINING PROTEIN 12-LIKE"/>
    <property type="match status" value="1"/>
</dbReference>
<dbReference type="AlphaFoldDB" id="A0A151NT32"/>
<gene>
    <name evidence="1" type="ORF">Y1Q_0006565</name>
</gene>
<organism evidence="1 2">
    <name type="scientific">Alligator mississippiensis</name>
    <name type="common">American alligator</name>
    <dbReference type="NCBI Taxonomy" id="8496"/>
    <lineage>
        <taxon>Eukaryota</taxon>
        <taxon>Metazoa</taxon>
        <taxon>Chordata</taxon>
        <taxon>Craniata</taxon>
        <taxon>Vertebrata</taxon>
        <taxon>Euteleostomi</taxon>
        <taxon>Archelosauria</taxon>
        <taxon>Archosauria</taxon>
        <taxon>Crocodylia</taxon>
        <taxon>Alligatoridae</taxon>
        <taxon>Alligatorinae</taxon>
        <taxon>Alligator</taxon>
    </lineage>
</organism>
<dbReference type="Proteomes" id="UP000050525">
    <property type="component" value="Unassembled WGS sequence"/>
</dbReference>
<sequence length="115" mass="13835">MFRMPKMMWEDDPEAYIEAFEWYTIMIGLDKGYWASQLRALVIGKAQATYQALPQDEAHDYDQVKTAILYWLEINPEHYRWLFWAKKGPEEKRPGLLLQLLWDLFNKWLSPMSCD</sequence>
<reference evidence="1 2" key="1">
    <citation type="journal article" date="2012" name="Genome Biol.">
        <title>Sequencing three crocodilian genomes to illuminate the evolution of archosaurs and amniotes.</title>
        <authorList>
            <person name="St John J.A."/>
            <person name="Braun E.L."/>
            <person name="Isberg S.R."/>
            <person name="Miles L.G."/>
            <person name="Chong A.Y."/>
            <person name="Gongora J."/>
            <person name="Dalzell P."/>
            <person name="Moran C."/>
            <person name="Bed'hom B."/>
            <person name="Abzhanov A."/>
            <person name="Burgess S.C."/>
            <person name="Cooksey A.M."/>
            <person name="Castoe T.A."/>
            <person name="Crawford N.G."/>
            <person name="Densmore L.D."/>
            <person name="Drew J.C."/>
            <person name="Edwards S.V."/>
            <person name="Faircloth B.C."/>
            <person name="Fujita M.K."/>
            <person name="Greenwold M.J."/>
            <person name="Hoffmann F.G."/>
            <person name="Howard J.M."/>
            <person name="Iguchi T."/>
            <person name="Janes D.E."/>
            <person name="Khan S.Y."/>
            <person name="Kohno S."/>
            <person name="de Koning A.J."/>
            <person name="Lance S.L."/>
            <person name="McCarthy F.M."/>
            <person name="McCormack J.E."/>
            <person name="Merchant M.E."/>
            <person name="Peterson D.G."/>
            <person name="Pollock D.D."/>
            <person name="Pourmand N."/>
            <person name="Raney B.J."/>
            <person name="Roessler K.A."/>
            <person name="Sanford J.R."/>
            <person name="Sawyer R.H."/>
            <person name="Schmidt C.J."/>
            <person name="Triplett E.W."/>
            <person name="Tuberville T.D."/>
            <person name="Venegas-Anaya M."/>
            <person name="Howard J.T."/>
            <person name="Jarvis E.D."/>
            <person name="Guillette L.J.Jr."/>
            <person name="Glenn T.C."/>
            <person name="Green R.E."/>
            <person name="Ray D.A."/>
        </authorList>
    </citation>
    <scope>NUCLEOTIDE SEQUENCE [LARGE SCALE GENOMIC DNA]</scope>
    <source>
        <strain evidence="1">KSC_2009_1</strain>
    </source>
</reference>
<name>A0A151NT32_ALLMI</name>